<evidence type="ECO:0000259" key="8">
    <source>
        <dbReference type="Pfam" id="PF05209"/>
    </source>
</evidence>
<dbReference type="GO" id="GO:0000902">
    <property type="term" value="P:cell morphogenesis"/>
    <property type="evidence" value="ECO:0007669"/>
    <property type="project" value="InterPro"/>
</dbReference>
<comment type="similarity">
    <text evidence="1 6">Belongs to the MinC family.</text>
</comment>
<evidence type="ECO:0000256" key="3">
    <source>
        <dbReference type="ARBA" id="ARBA00023210"/>
    </source>
</evidence>
<dbReference type="NCBIfam" id="TIGR01222">
    <property type="entry name" value="minC"/>
    <property type="match status" value="1"/>
</dbReference>
<keyword evidence="3 6" id="KW-0717">Septation</keyword>
<dbReference type="OrthoDB" id="9794530at2"/>
<evidence type="ECO:0000256" key="2">
    <source>
        <dbReference type="ARBA" id="ARBA00022618"/>
    </source>
</evidence>
<organism evidence="9 10">
    <name type="scientific">Reinekea thalattae</name>
    <dbReference type="NCBI Taxonomy" id="2593301"/>
    <lineage>
        <taxon>Bacteria</taxon>
        <taxon>Pseudomonadati</taxon>
        <taxon>Pseudomonadota</taxon>
        <taxon>Gammaproteobacteria</taxon>
        <taxon>Oceanospirillales</taxon>
        <taxon>Saccharospirillaceae</taxon>
        <taxon>Reinekea</taxon>
    </lineage>
</organism>
<evidence type="ECO:0000256" key="5">
    <source>
        <dbReference type="ARBA" id="ARBA00025606"/>
    </source>
</evidence>
<evidence type="ECO:0000256" key="1">
    <source>
        <dbReference type="ARBA" id="ARBA00006291"/>
    </source>
</evidence>
<reference evidence="9 10" key="1">
    <citation type="submission" date="2019-07" db="EMBL/GenBank/DDBJ databases">
        <title>Reinekea sp. strain SSH23 genome sequencing and assembly.</title>
        <authorList>
            <person name="Kim I."/>
        </authorList>
    </citation>
    <scope>NUCLEOTIDE SEQUENCE [LARGE SCALE GENOMIC DNA]</scope>
    <source>
        <strain evidence="9 10">SSH23</strain>
    </source>
</reference>
<evidence type="ECO:0000313" key="9">
    <source>
        <dbReference type="EMBL" id="TXR54258.1"/>
    </source>
</evidence>
<dbReference type="RefSeq" id="WP_147713656.1">
    <property type="nucleotide sequence ID" value="NZ_VKAD01000001.1"/>
</dbReference>
<dbReference type="Gene3D" id="3.30.70.260">
    <property type="match status" value="1"/>
</dbReference>
<evidence type="ECO:0000256" key="6">
    <source>
        <dbReference type="HAMAP-Rule" id="MF_00267"/>
    </source>
</evidence>
<comment type="caution">
    <text evidence="9">The sequence shown here is derived from an EMBL/GenBank/DDBJ whole genome shotgun (WGS) entry which is preliminary data.</text>
</comment>
<accession>A0A5C8ZAP7</accession>
<dbReference type="GO" id="GO:0000917">
    <property type="term" value="P:division septum assembly"/>
    <property type="evidence" value="ECO:0007669"/>
    <property type="project" value="UniProtKB-KW"/>
</dbReference>
<proteinExistence type="inferred from homology"/>
<dbReference type="GO" id="GO:0051302">
    <property type="term" value="P:regulation of cell division"/>
    <property type="evidence" value="ECO:0007669"/>
    <property type="project" value="InterPro"/>
</dbReference>
<comment type="subunit">
    <text evidence="6">Interacts with MinD and FtsZ.</text>
</comment>
<dbReference type="EMBL" id="VKAD01000001">
    <property type="protein sequence ID" value="TXR54258.1"/>
    <property type="molecule type" value="Genomic_DNA"/>
</dbReference>
<dbReference type="Pfam" id="PF03775">
    <property type="entry name" value="MinC_C"/>
    <property type="match status" value="1"/>
</dbReference>
<dbReference type="InterPro" id="IPR013033">
    <property type="entry name" value="MinC"/>
</dbReference>
<sequence>MTQAPLKIRSRLTASHQIALTTIELDPFEALIKNTIEKAPSLFHYAPTVLDSSALEELPDSDRLQALIGICRQYRLVPFALTSNNSAHQDYAYQHQLAWIEPRARSAAKDEPKPALAMTKTEVINTPVRSGQQVYAKDANLLITRQVSAGAEVIADGNIQILGALRGKAIAGAQGAEHCEIICNQMDAELLSIAGTYLVQEDIGTANGPARCWLNGDQIQVDYF</sequence>
<dbReference type="InterPro" id="IPR036145">
    <property type="entry name" value="MinC_C_sf"/>
</dbReference>
<dbReference type="SUPFAM" id="SSF63848">
    <property type="entry name" value="Cell-division inhibitor MinC, C-terminal domain"/>
    <property type="match status" value="1"/>
</dbReference>
<keyword evidence="4 6" id="KW-0131">Cell cycle</keyword>
<dbReference type="GO" id="GO:1901891">
    <property type="term" value="P:regulation of cell septum assembly"/>
    <property type="evidence" value="ECO:0007669"/>
    <property type="project" value="InterPro"/>
</dbReference>
<keyword evidence="2 6" id="KW-0132">Cell division</keyword>
<dbReference type="Pfam" id="PF05209">
    <property type="entry name" value="MinC_N"/>
    <property type="match status" value="1"/>
</dbReference>
<dbReference type="InterPro" id="IPR007874">
    <property type="entry name" value="MinC_N"/>
</dbReference>
<feature type="domain" description="Septum formation inhibitor MinC C-terminal" evidence="7">
    <location>
        <begin position="123"/>
        <end position="221"/>
    </location>
</feature>
<evidence type="ECO:0000313" key="10">
    <source>
        <dbReference type="Proteomes" id="UP000321764"/>
    </source>
</evidence>
<protein>
    <recommendedName>
        <fullName evidence="6">Probable septum site-determining protein MinC</fullName>
    </recommendedName>
</protein>
<keyword evidence="10" id="KW-1185">Reference proteome</keyword>
<dbReference type="InterPro" id="IPR016098">
    <property type="entry name" value="CAP/MinC_C"/>
</dbReference>
<name>A0A5C8ZAP7_9GAMM</name>
<comment type="function">
    <text evidence="5 6">Cell division inhibitor that blocks the formation of polar Z ring septums. Rapidly oscillates between the poles of the cell to destabilize FtsZ filaments that have formed before they mature into polar Z rings. Prevents FtsZ polymerization.</text>
</comment>
<dbReference type="InterPro" id="IPR005526">
    <property type="entry name" value="Septum_form_inhib_MinC_C"/>
</dbReference>
<evidence type="ECO:0000256" key="4">
    <source>
        <dbReference type="ARBA" id="ARBA00023306"/>
    </source>
</evidence>
<dbReference type="Proteomes" id="UP000321764">
    <property type="component" value="Unassembled WGS sequence"/>
</dbReference>
<dbReference type="PANTHER" id="PTHR34108:SF1">
    <property type="entry name" value="SEPTUM SITE-DETERMINING PROTEIN MINC"/>
    <property type="match status" value="1"/>
</dbReference>
<dbReference type="AlphaFoldDB" id="A0A5C8ZAP7"/>
<evidence type="ECO:0000259" key="7">
    <source>
        <dbReference type="Pfam" id="PF03775"/>
    </source>
</evidence>
<feature type="domain" description="Septum formation inhibitor MinC N-terminal" evidence="8">
    <location>
        <begin position="8"/>
        <end position="78"/>
    </location>
</feature>
<dbReference type="PANTHER" id="PTHR34108">
    <property type="entry name" value="SEPTUM SITE-DETERMINING PROTEIN MINC"/>
    <property type="match status" value="1"/>
</dbReference>
<gene>
    <name evidence="6 9" type="primary">minC</name>
    <name evidence="9" type="ORF">FME95_06905</name>
</gene>
<dbReference type="Gene3D" id="2.160.20.70">
    <property type="match status" value="1"/>
</dbReference>
<dbReference type="HAMAP" id="MF_00267">
    <property type="entry name" value="MinC"/>
    <property type="match status" value="1"/>
</dbReference>